<evidence type="ECO:0000313" key="2">
    <source>
        <dbReference type="EMBL" id="GAA1714193.1"/>
    </source>
</evidence>
<evidence type="ECO:0000256" key="1">
    <source>
        <dbReference type="SAM" id="SignalP"/>
    </source>
</evidence>
<dbReference type="InterPro" id="IPR029046">
    <property type="entry name" value="LolA/LolB/LppX"/>
</dbReference>
<dbReference type="Gene3D" id="2.50.20.20">
    <property type="match status" value="1"/>
</dbReference>
<keyword evidence="1" id="KW-0732">Signal</keyword>
<sequence>MKFRAAVATVTVVPLALGLAACGGNEKPAAAPVPLPSFTVEPQKAVSTPPPAVTRLNRVTFVPAMNTALTKQKSWRTFATLKAGTQTVMTIRGVQTFNPAAMSMEMSGAAFKGKTAKMIVTKGTGYASIPGATPAGKYVKFKSGQIDQLDQLLDSGDPTKAFKSFDKSLVSIKFVGEDTIVGEKMEQYEVNLNAAKAYAGKGKKMPKGVPAVLPYTIWMDKSHLIRRMEFEVSGTSMVMTMSDYNKPVSITPPPASKIVS</sequence>
<name>A0ABP4V188_9ACTN</name>
<organism evidence="2 3">
    <name type="scientific">Kribbella yunnanensis</name>
    <dbReference type="NCBI Taxonomy" id="190194"/>
    <lineage>
        <taxon>Bacteria</taxon>
        <taxon>Bacillati</taxon>
        <taxon>Actinomycetota</taxon>
        <taxon>Actinomycetes</taxon>
        <taxon>Propionibacteriales</taxon>
        <taxon>Kribbellaceae</taxon>
        <taxon>Kribbella</taxon>
    </lineage>
</organism>
<dbReference type="Proteomes" id="UP001500280">
    <property type="component" value="Unassembled WGS sequence"/>
</dbReference>
<dbReference type="RefSeq" id="WP_344162890.1">
    <property type="nucleotide sequence ID" value="NZ_BAAANF010000025.1"/>
</dbReference>
<protein>
    <recommendedName>
        <fullName evidence="4">LppX_LprAFG lipoprotein</fullName>
    </recommendedName>
</protein>
<dbReference type="PROSITE" id="PS51257">
    <property type="entry name" value="PROKAR_LIPOPROTEIN"/>
    <property type="match status" value="1"/>
</dbReference>
<comment type="caution">
    <text evidence="2">The sequence shown here is derived from an EMBL/GenBank/DDBJ whole genome shotgun (WGS) entry which is preliminary data.</text>
</comment>
<dbReference type="SUPFAM" id="SSF89392">
    <property type="entry name" value="Prokaryotic lipoproteins and lipoprotein localization factors"/>
    <property type="match status" value="1"/>
</dbReference>
<accession>A0ABP4V188</accession>
<proteinExistence type="predicted"/>
<feature type="signal peptide" evidence="1">
    <location>
        <begin position="1"/>
        <end position="23"/>
    </location>
</feature>
<keyword evidence="3" id="KW-1185">Reference proteome</keyword>
<gene>
    <name evidence="2" type="ORF">GCM10009745_73060</name>
</gene>
<feature type="chain" id="PRO_5045669963" description="LppX_LprAFG lipoprotein" evidence="1">
    <location>
        <begin position="24"/>
        <end position="260"/>
    </location>
</feature>
<evidence type="ECO:0008006" key="4">
    <source>
        <dbReference type="Google" id="ProtNLM"/>
    </source>
</evidence>
<dbReference type="EMBL" id="BAAANF010000025">
    <property type="protein sequence ID" value="GAA1714193.1"/>
    <property type="molecule type" value="Genomic_DNA"/>
</dbReference>
<reference evidence="3" key="1">
    <citation type="journal article" date="2019" name="Int. J. Syst. Evol. Microbiol.">
        <title>The Global Catalogue of Microorganisms (GCM) 10K type strain sequencing project: providing services to taxonomists for standard genome sequencing and annotation.</title>
        <authorList>
            <consortium name="The Broad Institute Genomics Platform"/>
            <consortium name="The Broad Institute Genome Sequencing Center for Infectious Disease"/>
            <person name="Wu L."/>
            <person name="Ma J."/>
        </authorList>
    </citation>
    <scope>NUCLEOTIDE SEQUENCE [LARGE SCALE GENOMIC DNA]</scope>
    <source>
        <strain evidence="3">JCM 14307</strain>
    </source>
</reference>
<evidence type="ECO:0000313" key="3">
    <source>
        <dbReference type="Proteomes" id="UP001500280"/>
    </source>
</evidence>